<dbReference type="Pfam" id="PF02588">
    <property type="entry name" value="YitT_membrane"/>
    <property type="match status" value="1"/>
</dbReference>
<protein>
    <recommendedName>
        <fullName evidence="9">YitT family protein</fullName>
    </recommendedName>
</protein>
<dbReference type="GO" id="GO:0005886">
    <property type="term" value="C:plasma membrane"/>
    <property type="evidence" value="ECO:0007669"/>
    <property type="project" value="UniProtKB-SubCell"/>
</dbReference>
<gene>
    <name evidence="7" type="ORF">OCA8868_00124</name>
</gene>
<keyword evidence="4 6" id="KW-1133">Transmembrane helix</keyword>
<accession>A0A238JKN9</accession>
<dbReference type="Proteomes" id="UP000203464">
    <property type="component" value="Unassembled WGS sequence"/>
</dbReference>
<keyword evidence="5 6" id="KW-0472">Membrane</keyword>
<evidence type="ECO:0000256" key="4">
    <source>
        <dbReference type="ARBA" id="ARBA00022989"/>
    </source>
</evidence>
<organism evidence="7 8">
    <name type="scientific">Octadecabacter ascidiaceicola</name>
    <dbReference type="NCBI Taxonomy" id="1655543"/>
    <lineage>
        <taxon>Bacteria</taxon>
        <taxon>Pseudomonadati</taxon>
        <taxon>Pseudomonadota</taxon>
        <taxon>Alphaproteobacteria</taxon>
        <taxon>Rhodobacterales</taxon>
        <taxon>Roseobacteraceae</taxon>
        <taxon>Octadecabacter</taxon>
    </lineage>
</organism>
<dbReference type="AlphaFoldDB" id="A0A238JKN9"/>
<feature type="transmembrane region" description="Helical" evidence="6">
    <location>
        <begin position="183"/>
        <end position="200"/>
    </location>
</feature>
<evidence type="ECO:0000256" key="6">
    <source>
        <dbReference type="SAM" id="Phobius"/>
    </source>
</evidence>
<proteinExistence type="predicted"/>
<evidence type="ECO:0000256" key="1">
    <source>
        <dbReference type="ARBA" id="ARBA00004651"/>
    </source>
</evidence>
<comment type="subcellular location">
    <subcellularLocation>
        <location evidence="1">Cell membrane</location>
        <topology evidence="1">Multi-pass membrane protein</topology>
    </subcellularLocation>
</comment>
<keyword evidence="3 6" id="KW-0812">Transmembrane</keyword>
<evidence type="ECO:0000313" key="8">
    <source>
        <dbReference type="Proteomes" id="UP000203464"/>
    </source>
</evidence>
<dbReference type="OrthoDB" id="3296441at2"/>
<feature type="transmembrane region" description="Helical" evidence="6">
    <location>
        <begin position="87"/>
        <end position="105"/>
    </location>
</feature>
<evidence type="ECO:0000313" key="7">
    <source>
        <dbReference type="EMBL" id="SMX30973.1"/>
    </source>
</evidence>
<keyword evidence="2" id="KW-1003">Cell membrane</keyword>
<keyword evidence="8" id="KW-1185">Reference proteome</keyword>
<name>A0A238JKN9_9RHOB</name>
<evidence type="ECO:0000256" key="2">
    <source>
        <dbReference type="ARBA" id="ARBA00022475"/>
    </source>
</evidence>
<evidence type="ECO:0000256" key="5">
    <source>
        <dbReference type="ARBA" id="ARBA00023136"/>
    </source>
</evidence>
<sequence length="209" mass="22745">MSDKALIPPKNRPRRHTVLEDAQGLVTGAGMAASALVILTHLGLVTGQTAGLALLLSYATGYSFAFMFFLVNLPFYWLGYKRIGPRFVLKTVIAVVLVSVFSIWFPTLMSFEALDPFYGVALFGALNGAGLLAIFRHGASLGGVGILALYIQENTGFRAGFTQLVFDACIFAAAFFIIDARAVLFSMLGAFIVNMIITFNHRKDWYVAT</sequence>
<evidence type="ECO:0000256" key="3">
    <source>
        <dbReference type="ARBA" id="ARBA00022692"/>
    </source>
</evidence>
<feature type="transmembrane region" description="Helical" evidence="6">
    <location>
        <begin position="21"/>
        <end position="44"/>
    </location>
</feature>
<reference evidence="8" key="1">
    <citation type="submission" date="2017-05" db="EMBL/GenBank/DDBJ databases">
        <authorList>
            <person name="Rodrigo-Torres L."/>
            <person name="Arahal R. D."/>
            <person name="Lucena T."/>
        </authorList>
    </citation>
    <scope>NUCLEOTIDE SEQUENCE [LARGE SCALE GENOMIC DNA]</scope>
    <source>
        <strain evidence="8">CECT 8868</strain>
    </source>
</reference>
<dbReference type="InterPro" id="IPR051461">
    <property type="entry name" value="UPF0750_membrane"/>
</dbReference>
<feature type="transmembrane region" description="Helical" evidence="6">
    <location>
        <begin position="50"/>
        <end position="75"/>
    </location>
</feature>
<dbReference type="InterPro" id="IPR003740">
    <property type="entry name" value="YitT"/>
</dbReference>
<dbReference type="EMBL" id="FXYD01000001">
    <property type="protein sequence ID" value="SMX30973.1"/>
    <property type="molecule type" value="Genomic_DNA"/>
</dbReference>
<feature type="transmembrane region" description="Helical" evidence="6">
    <location>
        <begin position="156"/>
        <end position="177"/>
    </location>
</feature>
<dbReference type="PANTHER" id="PTHR33545">
    <property type="entry name" value="UPF0750 MEMBRANE PROTEIN YITT-RELATED"/>
    <property type="match status" value="1"/>
</dbReference>
<dbReference type="RefSeq" id="WP_093994634.1">
    <property type="nucleotide sequence ID" value="NZ_FXYD01000001.1"/>
</dbReference>
<evidence type="ECO:0008006" key="9">
    <source>
        <dbReference type="Google" id="ProtNLM"/>
    </source>
</evidence>
<dbReference type="PANTHER" id="PTHR33545:SF5">
    <property type="entry name" value="UPF0750 MEMBRANE PROTEIN YITT"/>
    <property type="match status" value="1"/>
</dbReference>